<reference evidence="2" key="1">
    <citation type="journal article" date="2016" name="Nat. Biotechnol.">
        <title>Sequencing wild and cultivated cassava and related species reveals extensive interspecific hybridization and genetic diversity.</title>
        <authorList>
            <person name="Bredeson J.V."/>
            <person name="Lyons J.B."/>
            <person name="Prochnik S.E."/>
            <person name="Wu G.A."/>
            <person name="Ha C.M."/>
            <person name="Edsinger-Gonzales E."/>
            <person name="Grimwood J."/>
            <person name="Schmutz J."/>
            <person name="Rabbi I.Y."/>
            <person name="Egesi C."/>
            <person name="Nauluvula P."/>
            <person name="Lebot V."/>
            <person name="Ndunguru J."/>
            <person name="Mkamilo G."/>
            <person name="Bart R.S."/>
            <person name="Setter T.L."/>
            <person name="Gleadow R.M."/>
            <person name="Kulakow P."/>
            <person name="Ferguson M.E."/>
            <person name="Rounsley S."/>
            <person name="Rokhsar D.S."/>
        </authorList>
    </citation>
    <scope>NUCLEOTIDE SEQUENCE [LARGE SCALE GENOMIC DNA]</scope>
    <source>
        <strain evidence="2">cv. AM560-2</strain>
    </source>
</reference>
<sequence length="184" mass="21526">MHGEYSHNCHRRIILVYSFHTWRSDVEATTILNTSAFTMSSRANETALFSDVSLLSTLNLRASPFVGRAFERSGKFRLKQMLGGNHFREWIEFHKNTVKFCCTRLHSSRNSYFLLYANNFIKWSCTLHKLLGGILLLLLQRQCFPIYSCSNSKFKVALRMSVIFIQEFINFCILLIAHQYFNFS</sequence>
<proteinExistence type="predicted"/>
<dbReference type="Proteomes" id="UP000091857">
    <property type="component" value="Chromosome 11"/>
</dbReference>
<comment type="caution">
    <text evidence="1">The sequence shown here is derived from an EMBL/GenBank/DDBJ whole genome shotgun (WGS) entry which is preliminary data.</text>
</comment>
<name>A0ACB7GWL1_MANES</name>
<evidence type="ECO:0000313" key="1">
    <source>
        <dbReference type="EMBL" id="KAG8644749.1"/>
    </source>
</evidence>
<keyword evidence="2" id="KW-1185">Reference proteome</keyword>
<dbReference type="EMBL" id="CM004397">
    <property type="protein sequence ID" value="KAG8644749.1"/>
    <property type="molecule type" value="Genomic_DNA"/>
</dbReference>
<organism evidence="1 2">
    <name type="scientific">Manihot esculenta</name>
    <name type="common">Cassava</name>
    <name type="synonym">Jatropha manihot</name>
    <dbReference type="NCBI Taxonomy" id="3983"/>
    <lineage>
        <taxon>Eukaryota</taxon>
        <taxon>Viridiplantae</taxon>
        <taxon>Streptophyta</taxon>
        <taxon>Embryophyta</taxon>
        <taxon>Tracheophyta</taxon>
        <taxon>Spermatophyta</taxon>
        <taxon>Magnoliopsida</taxon>
        <taxon>eudicotyledons</taxon>
        <taxon>Gunneridae</taxon>
        <taxon>Pentapetalae</taxon>
        <taxon>rosids</taxon>
        <taxon>fabids</taxon>
        <taxon>Malpighiales</taxon>
        <taxon>Euphorbiaceae</taxon>
        <taxon>Crotonoideae</taxon>
        <taxon>Manihoteae</taxon>
        <taxon>Manihot</taxon>
    </lineage>
</organism>
<evidence type="ECO:0000313" key="2">
    <source>
        <dbReference type="Proteomes" id="UP000091857"/>
    </source>
</evidence>
<gene>
    <name evidence="1" type="ORF">MANES_11G161050v8</name>
</gene>
<accession>A0ACB7GWL1</accession>
<protein>
    <submittedName>
        <fullName evidence="1">Uncharacterized protein</fullName>
    </submittedName>
</protein>